<dbReference type="Gene3D" id="1.20.120.330">
    <property type="entry name" value="Nucleotidyltransferases domain 2"/>
    <property type="match status" value="1"/>
</dbReference>
<dbReference type="InterPro" id="IPR023057">
    <property type="entry name" value="GlnE"/>
</dbReference>
<reference evidence="3" key="1">
    <citation type="submission" date="2010-07" db="EMBL/GenBank/DDBJ databases">
        <authorList>
            <consortium name="CONSOLIDER consortium CSD2007-00005"/>
            <person name="Guazzaroni M.-E."/>
            <person name="Richter M."/>
            <person name="Garcia-Salamanca A."/>
            <person name="Yarza P."/>
            <person name="Ferrer M."/>
        </authorList>
    </citation>
    <scope>NUCLEOTIDE SEQUENCE</scope>
</reference>
<accession>D9PLG4</accession>
<keyword evidence="3" id="KW-0548">Nucleotidyltransferase</keyword>
<name>D9PLG4_9ZZZZ</name>
<reference evidence="3" key="2">
    <citation type="journal article" date="2011" name="Microb. Ecol.">
        <title>Taxonomic and Functional Metagenomic Profiling of the Microbial Community in the Anoxic Sediment of a Sub-saline Shallow Lake (Laguna de Carrizo, Central Spain).</title>
        <authorList>
            <person name="Ferrer M."/>
            <person name="Guazzaroni M.E."/>
            <person name="Richter M."/>
            <person name="Garcia-Salamanca A."/>
            <person name="Yarza P."/>
            <person name="Suarez-Suarez A."/>
            <person name="Solano J."/>
            <person name="Alcaide M."/>
            <person name="van Dillewijn P."/>
            <person name="Molina-Henares M.A."/>
            <person name="Lopez-Cortes N."/>
            <person name="Al-Ramahi Y."/>
            <person name="Guerrero C."/>
            <person name="Acosta A."/>
            <person name="de Eugenio L.I."/>
            <person name="Martinez V."/>
            <person name="Marques S."/>
            <person name="Rojo F."/>
            <person name="Santero E."/>
            <person name="Genilloud O."/>
            <person name="Perez-Perez J."/>
            <person name="Rossello-Mora R."/>
            <person name="Ramos J.L."/>
        </authorList>
    </citation>
    <scope>NUCLEOTIDE SEQUENCE</scope>
</reference>
<dbReference type="PANTHER" id="PTHR30621:SF0">
    <property type="entry name" value="BIFUNCTIONAL GLUTAMINE SYNTHETASE ADENYLYLTRANSFERASE_ADENYLYL-REMOVING ENZYME"/>
    <property type="match status" value="1"/>
</dbReference>
<dbReference type="Pfam" id="PF08335">
    <property type="entry name" value="GlnD_UR_UTase"/>
    <property type="match status" value="1"/>
</dbReference>
<dbReference type="PANTHER" id="PTHR30621">
    <property type="entry name" value="GLUTAMINE SYNTHETASE ADENYLYLTRANSFERASE"/>
    <property type="match status" value="1"/>
</dbReference>
<dbReference type="EC" id="2.7.7.42" evidence="3"/>
<organism evidence="3">
    <name type="scientific">sediment metagenome</name>
    <dbReference type="NCBI Taxonomy" id="749907"/>
    <lineage>
        <taxon>unclassified sequences</taxon>
        <taxon>metagenomes</taxon>
        <taxon>ecological metagenomes</taxon>
    </lineage>
</organism>
<keyword evidence="1 3" id="KW-0808">Transferase</keyword>
<feature type="non-terminal residue" evidence="3">
    <location>
        <position position="1"/>
    </location>
</feature>
<protein>
    <submittedName>
        <fullName evidence="3">Glutamate-ammonia-ligase adenylyltransferase</fullName>
        <ecNumber evidence="3">2.7.7.42</ecNumber>
    </submittedName>
</protein>
<gene>
    <name evidence="3" type="primary">glnE</name>
    <name evidence="3" type="ORF">LDC_2387</name>
</gene>
<dbReference type="GO" id="GO:0016874">
    <property type="term" value="F:ligase activity"/>
    <property type="evidence" value="ECO:0007669"/>
    <property type="project" value="UniProtKB-KW"/>
</dbReference>
<dbReference type="EMBL" id="ADZX01000724">
    <property type="protein sequence ID" value="EFK95603.1"/>
    <property type="molecule type" value="Genomic_DNA"/>
</dbReference>
<evidence type="ECO:0000256" key="1">
    <source>
        <dbReference type="ARBA" id="ARBA00022679"/>
    </source>
</evidence>
<dbReference type="SUPFAM" id="SSF81593">
    <property type="entry name" value="Nucleotidyltransferase substrate binding subunit/domain"/>
    <property type="match status" value="1"/>
</dbReference>
<dbReference type="GO" id="GO:0000820">
    <property type="term" value="P:regulation of glutamine family amino acid metabolic process"/>
    <property type="evidence" value="ECO:0007669"/>
    <property type="project" value="TreeGrafter"/>
</dbReference>
<feature type="domain" description="PII-uridylyltransferase/Glutamine-synthetase adenylyltransferase" evidence="2">
    <location>
        <begin position="42"/>
        <end position="132"/>
    </location>
</feature>
<evidence type="ECO:0000259" key="2">
    <source>
        <dbReference type="Pfam" id="PF08335"/>
    </source>
</evidence>
<evidence type="ECO:0000313" key="3">
    <source>
        <dbReference type="EMBL" id="EFK95603.1"/>
    </source>
</evidence>
<dbReference type="GO" id="GO:0008882">
    <property type="term" value="F:[glutamate-ammonia-ligase] adenylyltransferase activity"/>
    <property type="evidence" value="ECO:0007669"/>
    <property type="project" value="UniProtKB-EC"/>
</dbReference>
<dbReference type="AlphaFoldDB" id="D9PLG4"/>
<keyword evidence="3" id="KW-0436">Ligase</keyword>
<dbReference type="GO" id="GO:0005829">
    <property type="term" value="C:cytosol"/>
    <property type="evidence" value="ECO:0007669"/>
    <property type="project" value="TreeGrafter"/>
</dbReference>
<dbReference type="InterPro" id="IPR013546">
    <property type="entry name" value="PII_UdlTrfase/GS_AdlTrfase"/>
</dbReference>
<sequence length="162" mass="18088">TRARLCAGDADIGKRFEQIRSSVLQQARDPEALKQEVLAMRRKMLDTHTNTSGRFDIKNDSGGIIDVEFIVQYLVLAHAAAHPELTRNSGNLALLKAAAQAGLIPLELAEETRAAYREFRRLQHQSRLQAAAHARVDMEIAEPWAAAVRRLWEYVFAPIAAC</sequence>
<proteinExistence type="predicted"/>
<comment type="caution">
    <text evidence="3">The sequence shown here is derived from an EMBL/GenBank/DDBJ whole genome shotgun (WGS) entry which is preliminary data.</text>
</comment>